<evidence type="ECO:0000256" key="2">
    <source>
        <dbReference type="ARBA" id="ARBA00004370"/>
    </source>
</evidence>
<comment type="caution">
    <text evidence="13">The sequence shown here is derived from an EMBL/GenBank/DDBJ whole genome shotgun (WGS) entry which is preliminary data.</text>
</comment>
<dbReference type="GO" id="GO:0044284">
    <property type="term" value="C:mitochondrial crista junction"/>
    <property type="evidence" value="ECO:0007669"/>
    <property type="project" value="InterPro"/>
</dbReference>
<comment type="subcellular location">
    <subcellularLocation>
        <location evidence="2">Membrane</location>
    </subcellularLocation>
    <subcellularLocation>
        <location evidence="11">Mitochondrion inner membrane</location>
        <topology evidence="11">Single-pass membrane protein</topology>
    </subcellularLocation>
</comment>
<dbReference type="HOGENOM" id="CLU_056216_0_0_1"/>
<dbReference type="InterPro" id="IPR031463">
    <property type="entry name" value="Mic12"/>
</dbReference>
<keyword evidence="5" id="KW-0812">Transmembrane</keyword>
<evidence type="ECO:0000313" key="13">
    <source>
        <dbReference type="EMBL" id="KFH40514.1"/>
    </source>
</evidence>
<reference evidence="14" key="1">
    <citation type="journal article" date="2014" name="Genome Announc.">
        <title>Genome sequence and annotation of Acremonium chrysogenum, producer of the beta-lactam antibiotic cephalosporin C.</title>
        <authorList>
            <person name="Terfehr D."/>
            <person name="Dahlmann T.A."/>
            <person name="Specht T."/>
            <person name="Zadra I."/>
            <person name="Kuernsteiner H."/>
            <person name="Kueck U."/>
        </authorList>
    </citation>
    <scope>NUCLEOTIDE SEQUENCE [LARGE SCALE GENOMIC DNA]</scope>
    <source>
        <strain evidence="14">ATCC 11550 / CBS 779.69 / DSM 880 / IAM 14645 / JCM 23072 / IMI 49137</strain>
    </source>
</reference>
<evidence type="ECO:0000256" key="1">
    <source>
        <dbReference type="ARBA" id="ARBA00002689"/>
    </source>
</evidence>
<dbReference type="GO" id="GO:0042407">
    <property type="term" value="P:cristae formation"/>
    <property type="evidence" value="ECO:0007669"/>
    <property type="project" value="InterPro"/>
</dbReference>
<evidence type="ECO:0000256" key="5">
    <source>
        <dbReference type="ARBA" id="ARBA00022692"/>
    </source>
</evidence>
<comment type="subunit">
    <text evidence="11">Component of the mitochondrial contact site and cristae organizing system (MICOS) complex.</text>
</comment>
<dbReference type="AlphaFoldDB" id="A0A086STT2"/>
<evidence type="ECO:0000256" key="3">
    <source>
        <dbReference type="ARBA" id="ARBA00009188"/>
    </source>
</evidence>
<evidence type="ECO:0000313" key="14">
    <source>
        <dbReference type="Proteomes" id="UP000029964"/>
    </source>
</evidence>
<keyword evidence="14" id="KW-1185">Reference proteome</keyword>
<dbReference type="Pfam" id="PF17050">
    <property type="entry name" value="AIM5"/>
    <property type="match status" value="1"/>
</dbReference>
<keyword evidence="8" id="KW-0472">Membrane</keyword>
<evidence type="ECO:0000256" key="11">
    <source>
        <dbReference type="RuleBase" id="RU363010"/>
    </source>
</evidence>
<evidence type="ECO:0000256" key="7">
    <source>
        <dbReference type="ARBA" id="ARBA00023128"/>
    </source>
</evidence>
<evidence type="ECO:0000256" key="6">
    <source>
        <dbReference type="ARBA" id="ARBA00022989"/>
    </source>
</evidence>
<accession>A0A086STT2</accession>
<sequence>MGFASGFTGGVAVTLSVAYLSVLAHQRNREQQGAALRAQALALQNLIDPLPAPLPPTRSEVAAAQRATAIEVAKDRWNHEVENAARWVQNTDWDETRETIERSASRLWGRAFGETPAEEAERVKAGVVARAEQAKGKAEDAGHGVADAARAAYSDAKLRTQSVEEAAENKFLEAKLWADKEAHKAEGKASEAKGVLASAWEGGKDKARDMAEKTKAAIGAAGEKIDAGLHGPGKATPTADDPVAKALSQRYEKPEAKVNRTVAEVLNERYTPIDKRDNTVLRGI</sequence>
<evidence type="ECO:0000256" key="4">
    <source>
        <dbReference type="ARBA" id="ARBA00018170"/>
    </source>
</evidence>
<proteinExistence type="inferred from homology"/>
<keyword evidence="6" id="KW-1133">Transmembrane helix</keyword>
<evidence type="ECO:0000256" key="9">
    <source>
        <dbReference type="ARBA" id="ARBA00032159"/>
    </source>
</evidence>
<keyword evidence="11" id="KW-0999">Mitochondrion inner membrane</keyword>
<organism evidence="13 14">
    <name type="scientific">Hapsidospora chrysogenum (strain ATCC 11550 / CBS 779.69 / DSM 880 / IAM 14645 / JCM 23072 / IMI 49137)</name>
    <name type="common">Acremonium chrysogenum</name>
    <dbReference type="NCBI Taxonomy" id="857340"/>
    <lineage>
        <taxon>Eukaryota</taxon>
        <taxon>Fungi</taxon>
        <taxon>Dikarya</taxon>
        <taxon>Ascomycota</taxon>
        <taxon>Pezizomycotina</taxon>
        <taxon>Sordariomycetes</taxon>
        <taxon>Hypocreomycetidae</taxon>
        <taxon>Hypocreales</taxon>
        <taxon>Bionectriaceae</taxon>
        <taxon>Hapsidospora</taxon>
    </lineage>
</organism>
<evidence type="ECO:0000256" key="10">
    <source>
        <dbReference type="ARBA" id="ARBA00032985"/>
    </source>
</evidence>
<evidence type="ECO:0000256" key="12">
    <source>
        <dbReference type="SAM" id="MobiDB-lite"/>
    </source>
</evidence>
<comment type="function">
    <text evidence="1 11">Component of the MICOS complex, a large protein complex of the mitochondrial inner membrane that plays crucial roles in the maintenance of crista junctions, inner membrane architecture, and formation of contact sites to the outer membrane.</text>
</comment>
<dbReference type="OrthoDB" id="4037694at2759"/>
<evidence type="ECO:0000256" key="8">
    <source>
        <dbReference type="ARBA" id="ARBA00023136"/>
    </source>
</evidence>
<feature type="region of interest" description="Disordered" evidence="12">
    <location>
        <begin position="223"/>
        <end position="242"/>
    </location>
</feature>
<gene>
    <name evidence="13" type="ORF">ACRE_088040</name>
</gene>
<dbReference type="Proteomes" id="UP000029964">
    <property type="component" value="Unassembled WGS sequence"/>
</dbReference>
<comment type="similarity">
    <text evidence="3 11">Belongs to the MICOS complex subunit Mic12 family.</text>
</comment>
<name>A0A086STT2_HAPC1</name>
<protein>
    <recommendedName>
        <fullName evidence="4 11">MICOS complex subunit MIC12</fullName>
    </recommendedName>
    <alternativeName>
        <fullName evidence="10 11">Altered inheritance of mitochondria protein 5, mitochondrial</fullName>
    </alternativeName>
    <alternativeName>
        <fullName evidence="9 11">Found in mitochondrial proteome protein 51</fullName>
    </alternativeName>
</protein>
<dbReference type="EMBL" id="JPKY01000194">
    <property type="protein sequence ID" value="KFH40514.1"/>
    <property type="molecule type" value="Genomic_DNA"/>
</dbReference>
<keyword evidence="7 11" id="KW-0496">Mitochondrion</keyword>
<dbReference type="GO" id="GO:0061617">
    <property type="term" value="C:MICOS complex"/>
    <property type="evidence" value="ECO:0007669"/>
    <property type="project" value="UniProtKB-UniRule"/>
</dbReference>